<proteinExistence type="predicted"/>
<keyword evidence="1" id="KW-0812">Transmembrane</keyword>
<feature type="transmembrane region" description="Helical" evidence="1">
    <location>
        <begin position="128"/>
        <end position="148"/>
    </location>
</feature>
<dbReference type="RefSeq" id="WP_197317418.1">
    <property type="nucleotide sequence ID" value="NZ_JADZSC010000002.1"/>
</dbReference>
<evidence type="ECO:0008006" key="4">
    <source>
        <dbReference type="Google" id="ProtNLM"/>
    </source>
</evidence>
<keyword evidence="1" id="KW-0472">Membrane</keyword>
<feature type="transmembrane region" description="Helical" evidence="1">
    <location>
        <begin position="160"/>
        <end position="177"/>
    </location>
</feature>
<sequence length="431" mass="48620">MTWIWGTFAGGLFFYFLIKPLFFEEPSLAILFITFHSIVVLLILTRYQMTLSLLLIAGFLTRMCFLLWDIYGRHIYELPHSGTDTEGYLASGMQIAGDLSLLTSDIYGGLYSKVLGVLFFLGPEDRIMGHYLNVLIGMTTLLLVLKILKEWNIKSAVQNYCVAGMAFFPSALIFSSILLREALISMLVVLSFYCFMQWYQSLRLFYMGAAVAIVLIGSVLHSGVIGILVGYAFLFIFYNHEEKKLVFSVRSVVPFLVIVMAALSMTIVSMKNIPFLGKFAFYMENSQDLYKIASGNDSTDAGGSAYLTSLNIDTLWEVILYAPIKMFYFLTSPLPWGWRGFSDAASFSYDGLIYFVLLVLVVIKFRDQVMNQPILLGLLVMILTTVFIFGIGVDNAGTSMRHRYKLVYLVAMLAVFVIDQMMKGKEDRNTG</sequence>
<gene>
    <name evidence="2" type="ORF">H0267_11325</name>
</gene>
<feature type="transmembrane region" description="Helical" evidence="1">
    <location>
        <begin position="405"/>
        <end position="422"/>
    </location>
</feature>
<feature type="transmembrane region" description="Helical" evidence="1">
    <location>
        <begin position="318"/>
        <end position="338"/>
    </location>
</feature>
<dbReference type="AlphaFoldDB" id="A0A931HVZ5"/>
<reference evidence="2 3" key="1">
    <citation type="journal article" date="2005" name="Int. J. Syst. Evol. Microbiol.">
        <title>Halobacillus yeomjeoni sp. nov., isolated from a marine solar saltern in Korea.</title>
        <authorList>
            <person name="Yoon J.H."/>
            <person name="Kang S.J."/>
            <person name="Lee C.H."/>
            <person name="Oh H.W."/>
            <person name="Oh T.K."/>
        </authorList>
    </citation>
    <scope>NUCLEOTIDE SEQUENCE [LARGE SCALE GENOMIC DNA]</scope>
    <source>
        <strain evidence="2 3">KCTC 3957</strain>
    </source>
</reference>
<organism evidence="2 3">
    <name type="scientific">Halobacillus yeomjeoni</name>
    <dbReference type="NCBI Taxonomy" id="311194"/>
    <lineage>
        <taxon>Bacteria</taxon>
        <taxon>Bacillati</taxon>
        <taxon>Bacillota</taxon>
        <taxon>Bacilli</taxon>
        <taxon>Bacillales</taxon>
        <taxon>Bacillaceae</taxon>
        <taxon>Halobacillus</taxon>
    </lineage>
</organism>
<feature type="transmembrane region" description="Helical" evidence="1">
    <location>
        <begin position="51"/>
        <end position="71"/>
    </location>
</feature>
<evidence type="ECO:0000313" key="3">
    <source>
        <dbReference type="Proteomes" id="UP000614490"/>
    </source>
</evidence>
<keyword evidence="1" id="KW-1133">Transmembrane helix</keyword>
<feature type="transmembrane region" description="Helical" evidence="1">
    <location>
        <begin position="375"/>
        <end position="393"/>
    </location>
</feature>
<evidence type="ECO:0000256" key="1">
    <source>
        <dbReference type="SAM" id="Phobius"/>
    </source>
</evidence>
<feature type="transmembrane region" description="Helical" evidence="1">
    <location>
        <begin position="249"/>
        <end position="268"/>
    </location>
</feature>
<name>A0A931HVZ5_9BACI</name>
<comment type="caution">
    <text evidence="2">The sequence shown here is derived from an EMBL/GenBank/DDBJ whole genome shotgun (WGS) entry which is preliminary data.</text>
</comment>
<feature type="transmembrane region" description="Helical" evidence="1">
    <location>
        <begin position="344"/>
        <end position="363"/>
    </location>
</feature>
<evidence type="ECO:0000313" key="2">
    <source>
        <dbReference type="EMBL" id="MBH0230807.1"/>
    </source>
</evidence>
<dbReference type="EMBL" id="JADZSC010000002">
    <property type="protein sequence ID" value="MBH0230807.1"/>
    <property type="molecule type" value="Genomic_DNA"/>
</dbReference>
<feature type="transmembrane region" description="Helical" evidence="1">
    <location>
        <begin position="211"/>
        <end position="237"/>
    </location>
</feature>
<protein>
    <recommendedName>
        <fullName evidence="4">Glycosyltransferase RgtA/B/C/D-like domain-containing protein</fullName>
    </recommendedName>
</protein>
<dbReference type="Proteomes" id="UP000614490">
    <property type="component" value="Unassembled WGS sequence"/>
</dbReference>
<feature type="transmembrane region" description="Helical" evidence="1">
    <location>
        <begin position="28"/>
        <end position="44"/>
    </location>
</feature>
<feature type="transmembrane region" description="Helical" evidence="1">
    <location>
        <begin position="5"/>
        <end position="22"/>
    </location>
</feature>
<keyword evidence="3" id="KW-1185">Reference proteome</keyword>
<accession>A0A931HVZ5</accession>